<feature type="transmembrane region" description="Helical" evidence="8">
    <location>
        <begin position="70"/>
        <end position="89"/>
    </location>
</feature>
<evidence type="ECO:0000256" key="1">
    <source>
        <dbReference type="ARBA" id="ARBA00022448"/>
    </source>
</evidence>
<dbReference type="InterPro" id="IPR003810">
    <property type="entry name" value="Mntp/YtaF"/>
</dbReference>
<evidence type="ECO:0000256" key="8">
    <source>
        <dbReference type="HAMAP-Rule" id="MF_01521"/>
    </source>
</evidence>
<comment type="similarity">
    <text evidence="8">Belongs to the MntP (TC 9.B.29) family.</text>
</comment>
<feature type="transmembrane region" description="Helical" evidence="8">
    <location>
        <begin position="109"/>
        <end position="133"/>
    </location>
</feature>
<keyword evidence="7 8" id="KW-0464">Manganese</keyword>
<dbReference type="InterPro" id="IPR022929">
    <property type="entry name" value="Put_MntP"/>
</dbReference>
<comment type="caution">
    <text evidence="9">The sequence shown here is derived from an EMBL/GenBank/DDBJ whole genome shotgun (WGS) entry which is preliminary data.</text>
</comment>
<accession>A0A0R0AX92</accession>
<keyword evidence="10" id="KW-1185">Reference proteome</keyword>
<dbReference type="PANTHER" id="PTHR35529">
    <property type="entry name" value="MANGANESE EFFLUX PUMP MNTP-RELATED"/>
    <property type="match status" value="1"/>
</dbReference>
<dbReference type="Pfam" id="PF02659">
    <property type="entry name" value="Mntp"/>
    <property type="match status" value="1"/>
</dbReference>
<dbReference type="RefSeq" id="WP_057645562.1">
    <property type="nucleotide sequence ID" value="NZ_LLXU01000058.1"/>
</dbReference>
<evidence type="ECO:0000256" key="4">
    <source>
        <dbReference type="ARBA" id="ARBA00022989"/>
    </source>
</evidence>
<comment type="subcellular location">
    <subcellularLocation>
        <location evidence="8">Cell membrane</location>
        <topology evidence="8">Multi-pass membrane protein</topology>
    </subcellularLocation>
</comment>
<evidence type="ECO:0000256" key="6">
    <source>
        <dbReference type="ARBA" id="ARBA00023136"/>
    </source>
</evidence>
<dbReference type="STRING" id="676599.ARC20_06640"/>
<dbReference type="OrthoDB" id="9811590at2"/>
<reference evidence="9 10" key="1">
    <citation type="submission" date="2015-10" db="EMBL/GenBank/DDBJ databases">
        <title>Genome sequencing and analysis of members of genus Stenotrophomonas.</title>
        <authorList>
            <person name="Patil P.P."/>
            <person name="Midha S."/>
            <person name="Patil P.B."/>
        </authorList>
    </citation>
    <scope>NUCLEOTIDE SEQUENCE [LARGE SCALE GENOMIC DNA]</scope>
    <source>
        <strain evidence="9 10">JCM 16536</strain>
    </source>
</reference>
<proteinExistence type="inferred from homology"/>
<dbReference type="GO" id="GO:0005886">
    <property type="term" value="C:plasma membrane"/>
    <property type="evidence" value="ECO:0007669"/>
    <property type="project" value="UniProtKB-SubCell"/>
</dbReference>
<keyword evidence="4 8" id="KW-1133">Transmembrane helix</keyword>
<protein>
    <recommendedName>
        <fullName evidence="8">Putative manganese efflux pump MntP</fullName>
    </recommendedName>
</protein>
<feature type="transmembrane region" description="Helical" evidence="8">
    <location>
        <begin position="39"/>
        <end position="58"/>
    </location>
</feature>
<dbReference type="PANTHER" id="PTHR35529:SF1">
    <property type="entry name" value="MANGANESE EFFLUX PUMP MNTP-RELATED"/>
    <property type="match status" value="1"/>
</dbReference>
<gene>
    <name evidence="8" type="primary">mntP</name>
    <name evidence="9" type="ORF">ARC20_06640</name>
</gene>
<feature type="transmembrane region" description="Helical" evidence="8">
    <location>
        <begin position="6"/>
        <end position="27"/>
    </location>
</feature>
<feature type="transmembrane region" description="Helical" evidence="8">
    <location>
        <begin position="170"/>
        <end position="187"/>
    </location>
</feature>
<dbReference type="Proteomes" id="UP000051802">
    <property type="component" value="Unassembled WGS sequence"/>
</dbReference>
<evidence type="ECO:0000256" key="7">
    <source>
        <dbReference type="ARBA" id="ARBA00023211"/>
    </source>
</evidence>
<evidence type="ECO:0000256" key="3">
    <source>
        <dbReference type="ARBA" id="ARBA00022692"/>
    </source>
</evidence>
<keyword evidence="2 8" id="KW-1003">Cell membrane</keyword>
<keyword evidence="1 8" id="KW-0813">Transport</keyword>
<keyword evidence="3 8" id="KW-0812">Transmembrane</keyword>
<organism evidence="9 10">
    <name type="scientific">Stenotrophomonas panacihumi</name>
    <dbReference type="NCBI Taxonomy" id="676599"/>
    <lineage>
        <taxon>Bacteria</taxon>
        <taxon>Pseudomonadati</taxon>
        <taxon>Pseudomonadota</taxon>
        <taxon>Gammaproteobacteria</taxon>
        <taxon>Lysobacterales</taxon>
        <taxon>Lysobacteraceae</taxon>
        <taxon>Stenotrophomonas</taxon>
    </lineage>
</organism>
<feature type="transmembrane region" description="Helical" evidence="8">
    <location>
        <begin position="139"/>
        <end position="158"/>
    </location>
</feature>
<evidence type="ECO:0000313" key="9">
    <source>
        <dbReference type="EMBL" id="KRG46071.1"/>
    </source>
</evidence>
<sequence length="194" mass="19983">MSFISILLIGLAMSTDAFAAAIGKGAAMRKPRFVDALRAGLIFGAVEAITPLIGWLLGRAASSYVESFDHWIAFGLLGILGVHMIIAGLRPEPEEPAEAAAHSERHGRFWSLATTGLATSIDAMAIGVGLAFLDVHIGVVAAVIGLCTLVMVTLGIMLGRALGALAGKRAEIIGGVILVIVGATILYEHLSGAA</sequence>
<keyword evidence="6 8" id="KW-0472">Membrane</keyword>
<evidence type="ECO:0000256" key="5">
    <source>
        <dbReference type="ARBA" id="ARBA00023065"/>
    </source>
</evidence>
<dbReference type="HAMAP" id="MF_01521">
    <property type="entry name" value="MntP_pump"/>
    <property type="match status" value="1"/>
</dbReference>
<dbReference type="AlphaFoldDB" id="A0A0R0AX92"/>
<dbReference type="GO" id="GO:0005384">
    <property type="term" value="F:manganese ion transmembrane transporter activity"/>
    <property type="evidence" value="ECO:0007669"/>
    <property type="project" value="UniProtKB-UniRule"/>
</dbReference>
<evidence type="ECO:0000313" key="10">
    <source>
        <dbReference type="Proteomes" id="UP000051802"/>
    </source>
</evidence>
<keyword evidence="5 8" id="KW-0406">Ion transport</keyword>
<evidence type="ECO:0000256" key="2">
    <source>
        <dbReference type="ARBA" id="ARBA00022475"/>
    </source>
</evidence>
<name>A0A0R0AX92_9GAMM</name>
<dbReference type="EMBL" id="LLXU01000058">
    <property type="protein sequence ID" value="KRG46071.1"/>
    <property type="molecule type" value="Genomic_DNA"/>
</dbReference>
<comment type="function">
    <text evidence="8">Probably functions as a manganese efflux pump.</text>
</comment>